<evidence type="ECO:0000313" key="4">
    <source>
        <dbReference type="EMBL" id="SFI80989.1"/>
    </source>
</evidence>
<proteinExistence type="predicted"/>
<feature type="region of interest" description="Disordered" evidence="2">
    <location>
        <begin position="1"/>
        <end position="48"/>
    </location>
</feature>
<reference evidence="4 5" key="1">
    <citation type="submission" date="2016-10" db="EMBL/GenBank/DDBJ databases">
        <authorList>
            <person name="de Groot N.N."/>
        </authorList>
    </citation>
    <scope>NUCLEOTIDE SEQUENCE [LARGE SCALE GENOMIC DNA]</scope>
    <source>
        <strain evidence="4 5">SP2</strain>
    </source>
</reference>
<dbReference type="OrthoDB" id="105333at2157"/>
<evidence type="ECO:0000256" key="2">
    <source>
        <dbReference type="SAM" id="MobiDB-lite"/>
    </source>
</evidence>
<dbReference type="InterPro" id="IPR041698">
    <property type="entry name" value="Methyltransf_25"/>
</dbReference>
<evidence type="ECO:0000313" key="5">
    <source>
        <dbReference type="Proteomes" id="UP000182829"/>
    </source>
</evidence>
<organism evidence="4 5">
    <name type="scientific">Natronobacterium gregoryi</name>
    <dbReference type="NCBI Taxonomy" id="44930"/>
    <lineage>
        <taxon>Archaea</taxon>
        <taxon>Methanobacteriati</taxon>
        <taxon>Methanobacteriota</taxon>
        <taxon>Stenosarchaea group</taxon>
        <taxon>Halobacteria</taxon>
        <taxon>Halobacteriales</taxon>
        <taxon>Natrialbaceae</taxon>
        <taxon>Natronobacterium</taxon>
    </lineage>
</organism>
<dbReference type="EMBL" id="FORO01000006">
    <property type="protein sequence ID" value="SFI80989.1"/>
    <property type="molecule type" value="Genomic_DNA"/>
</dbReference>
<dbReference type="GO" id="GO:0046914">
    <property type="term" value="F:transition metal ion binding"/>
    <property type="evidence" value="ECO:0007669"/>
    <property type="project" value="InterPro"/>
</dbReference>
<dbReference type="InterPro" id="IPR038157">
    <property type="entry name" value="FeoA_core_dom"/>
</dbReference>
<dbReference type="AlphaFoldDB" id="A0A1I3L8J0"/>
<feature type="domain" description="Ferrous iron transporter FeoA-like" evidence="3">
    <location>
        <begin position="264"/>
        <end position="332"/>
    </location>
</feature>
<dbReference type="SMART" id="SM00899">
    <property type="entry name" value="FeoA"/>
    <property type="match status" value="1"/>
</dbReference>
<dbReference type="Pfam" id="PF04023">
    <property type="entry name" value="FeoA"/>
    <property type="match status" value="1"/>
</dbReference>
<sequence length="346" mass="37401">MLASQAYEGGQKQETGERPTEQVGGKRSHDGRLEAEESDPPSRTLSTSNAILQRFERLDGVSQTFGDLYSRLFYEHVVERELGIADPDEQATVLQIGCGPLPMTAITLAERGYDVVAVDIDPDAVGAARDAISERELTDKIDIVVSDGCTIDTSGFDVIWLAFHVAPRSELVDSTVSSLEPDQTLVYRRPRSWARAIFPSDSPPIPDDVSLETVTQRFGKESVVVCHDPGNCADCDDAADCPASDETPARTDSELVADAESAGPTLDSLQIGERATIRTVPDHDLLPSLGVRPGKDVRLETGQAFNGPLVVTVDERTVALDRTLAGRIRLESTPQGRTEPTPTDGF</sequence>
<keyword evidence="4" id="KW-0808">Transferase</keyword>
<keyword evidence="4" id="KW-0489">Methyltransferase</keyword>
<evidence type="ECO:0000256" key="1">
    <source>
        <dbReference type="ARBA" id="ARBA00023004"/>
    </source>
</evidence>
<dbReference type="InterPro" id="IPR007167">
    <property type="entry name" value="Fe-transptr_FeoA-like"/>
</dbReference>
<keyword evidence="1" id="KW-0408">Iron</keyword>
<dbReference type="RefSeq" id="WP_005580177.1">
    <property type="nucleotide sequence ID" value="NZ_FORO01000006.1"/>
</dbReference>
<dbReference type="GO" id="GO:0008168">
    <property type="term" value="F:methyltransferase activity"/>
    <property type="evidence" value="ECO:0007669"/>
    <property type="project" value="UniProtKB-KW"/>
</dbReference>
<name>A0A1I3L8J0_9EURY</name>
<evidence type="ECO:0000259" key="3">
    <source>
        <dbReference type="SMART" id="SM00899"/>
    </source>
</evidence>
<dbReference type="Gene3D" id="3.40.50.150">
    <property type="entry name" value="Vaccinia Virus protein VP39"/>
    <property type="match status" value="1"/>
</dbReference>
<dbReference type="SUPFAM" id="SSF53335">
    <property type="entry name" value="S-adenosyl-L-methionine-dependent methyltransferases"/>
    <property type="match status" value="1"/>
</dbReference>
<dbReference type="Gene3D" id="2.30.30.90">
    <property type="match status" value="1"/>
</dbReference>
<protein>
    <submittedName>
        <fullName evidence="4">Methyltransferase domain-containing protein</fullName>
    </submittedName>
</protein>
<accession>A0A1I3L8J0</accession>
<dbReference type="InterPro" id="IPR029063">
    <property type="entry name" value="SAM-dependent_MTases_sf"/>
</dbReference>
<dbReference type="Pfam" id="PF13649">
    <property type="entry name" value="Methyltransf_25"/>
    <property type="match status" value="1"/>
</dbReference>
<dbReference type="GO" id="GO:0032259">
    <property type="term" value="P:methylation"/>
    <property type="evidence" value="ECO:0007669"/>
    <property type="project" value="UniProtKB-KW"/>
</dbReference>
<dbReference type="SUPFAM" id="SSF50037">
    <property type="entry name" value="C-terminal domain of transcriptional repressors"/>
    <property type="match status" value="1"/>
</dbReference>
<gene>
    <name evidence="4" type="ORF">SAMN05443661_10652</name>
</gene>
<dbReference type="Proteomes" id="UP000182829">
    <property type="component" value="Unassembled WGS sequence"/>
</dbReference>
<dbReference type="GeneID" id="14207497"/>
<dbReference type="InterPro" id="IPR008988">
    <property type="entry name" value="Transcriptional_repressor_C"/>
</dbReference>